<feature type="compositionally biased region" description="Polar residues" evidence="1">
    <location>
        <begin position="230"/>
        <end position="255"/>
    </location>
</feature>
<feature type="compositionally biased region" description="Polar residues" evidence="1">
    <location>
        <begin position="163"/>
        <end position="175"/>
    </location>
</feature>
<sequence>MTSGFVKSSVVFEQDGKLQESEYDRKIQANLKGHIPLSKDDQTQQDDIDADKKEMKTFEGKLLNDNGQKGVLYNEEDFDYYQYYGSLHEQQQKEERRTQQELKKLKISIIKIQFTNHALQKNVVIPINDQPQIIIEKDKEEKKEKSLLQKRKLVKLVKQSSSTTNKNSENQSEISGKNEQKQEDLDNIQKKIQKTNSLIGYGDSSSDEEENTNNKQNQEKQKVEKKQDSQKVNSINNLQNIENKKQITTLPKQNVSSLLLGYDSDDSN</sequence>
<dbReference type="Proteomes" id="UP000054937">
    <property type="component" value="Unassembled WGS sequence"/>
</dbReference>
<dbReference type="EMBL" id="LDAU01000127">
    <property type="protein sequence ID" value="KRX03712.1"/>
    <property type="molecule type" value="Genomic_DNA"/>
</dbReference>
<evidence type="ECO:0000313" key="2">
    <source>
        <dbReference type="EMBL" id="KRX03712.1"/>
    </source>
</evidence>
<feature type="compositionally biased region" description="Basic and acidic residues" evidence="1">
    <location>
        <begin position="217"/>
        <end position="229"/>
    </location>
</feature>
<keyword evidence="3" id="KW-1185">Reference proteome</keyword>
<protein>
    <submittedName>
        <fullName evidence="2">Uncharacterized protein</fullName>
    </submittedName>
</protein>
<feature type="region of interest" description="Disordered" evidence="1">
    <location>
        <begin position="158"/>
        <end position="268"/>
    </location>
</feature>
<evidence type="ECO:0000256" key="1">
    <source>
        <dbReference type="SAM" id="MobiDB-lite"/>
    </source>
</evidence>
<feature type="region of interest" description="Disordered" evidence="1">
    <location>
        <begin position="30"/>
        <end position="49"/>
    </location>
</feature>
<feature type="compositionally biased region" description="Basic and acidic residues" evidence="1">
    <location>
        <begin position="176"/>
        <end position="189"/>
    </location>
</feature>
<proteinExistence type="predicted"/>
<reference evidence="2 3" key="1">
    <citation type="journal article" date="2015" name="Sci. Rep.">
        <title>Genome of the facultative scuticociliatosis pathogen Pseudocohnilembus persalinus provides insight into its virulence through horizontal gene transfer.</title>
        <authorList>
            <person name="Xiong J."/>
            <person name="Wang G."/>
            <person name="Cheng J."/>
            <person name="Tian M."/>
            <person name="Pan X."/>
            <person name="Warren A."/>
            <person name="Jiang C."/>
            <person name="Yuan D."/>
            <person name="Miao W."/>
        </authorList>
    </citation>
    <scope>NUCLEOTIDE SEQUENCE [LARGE SCALE GENOMIC DNA]</scope>
    <source>
        <strain evidence="2">36N120E</strain>
    </source>
</reference>
<name>A0A0V0QNZ7_PSEPJ</name>
<dbReference type="AlphaFoldDB" id="A0A0V0QNZ7"/>
<gene>
    <name evidence="2" type="ORF">PPERSA_03673</name>
</gene>
<comment type="caution">
    <text evidence="2">The sequence shown here is derived from an EMBL/GenBank/DDBJ whole genome shotgun (WGS) entry which is preliminary data.</text>
</comment>
<accession>A0A0V0QNZ7</accession>
<dbReference type="InParanoid" id="A0A0V0QNZ7"/>
<evidence type="ECO:0000313" key="3">
    <source>
        <dbReference type="Proteomes" id="UP000054937"/>
    </source>
</evidence>
<organism evidence="2 3">
    <name type="scientific">Pseudocohnilembus persalinus</name>
    <name type="common">Ciliate</name>
    <dbReference type="NCBI Taxonomy" id="266149"/>
    <lineage>
        <taxon>Eukaryota</taxon>
        <taxon>Sar</taxon>
        <taxon>Alveolata</taxon>
        <taxon>Ciliophora</taxon>
        <taxon>Intramacronucleata</taxon>
        <taxon>Oligohymenophorea</taxon>
        <taxon>Scuticociliatia</taxon>
        <taxon>Philasterida</taxon>
        <taxon>Pseudocohnilembidae</taxon>
        <taxon>Pseudocohnilembus</taxon>
    </lineage>
</organism>